<dbReference type="EMBL" id="CACVBR010000016">
    <property type="protein sequence ID" value="CAA7195904.1"/>
    <property type="molecule type" value="Genomic_DNA"/>
</dbReference>
<evidence type="ECO:0000256" key="8">
    <source>
        <dbReference type="ARBA" id="ARBA00023012"/>
    </source>
</evidence>
<dbReference type="InterPro" id="IPR036890">
    <property type="entry name" value="HATPase_C_sf"/>
</dbReference>
<feature type="transmembrane region" description="Helical" evidence="9">
    <location>
        <begin position="149"/>
        <end position="169"/>
    </location>
</feature>
<evidence type="ECO:0000256" key="4">
    <source>
        <dbReference type="ARBA" id="ARBA00022679"/>
    </source>
</evidence>
<name>A0A6N4X6V5_9FLAO</name>
<dbReference type="Proteomes" id="UP000445144">
    <property type="component" value="Unassembled WGS sequence"/>
</dbReference>
<accession>A0A6N4X6V5</accession>
<dbReference type="PANTHER" id="PTHR43065">
    <property type="entry name" value="SENSOR HISTIDINE KINASE"/>
    <property type="match status" value="1"/>
</dbReference>
<keyword evidence="6 11" id="KW-0418">Kinase</keyword>
<dbReference type="GO" id="GO:0000155">
    <property type="term" value="F:phosphorelay sensor kinase activity"/>
    <property type="evidence" value="ECO:0007669"/>
    <property type="project" value="InterPro"/>
</dbReference>
<evidence type="ECO:0000256" key="9">
    <source>
        <dbReference type="SAM" id="Phobius"/>
    </source>
</evidence>
<evidence type="ECO:0000256" key="1">
    <source>
        <dbReference type="ARBA" id="ARBA00000085"/>
    </source>
</evidence>
<dbReference type="EC" id="2.7.13.3" evidence="2"/>
<dbReference type="PROSITE" id="PS50109">
    <property type="entry name" value="HIS_KIN"/>
    <property type="match status" value="1"/>
</dbReference>
<evidence type="ECO:0000313" key="12">
    <source>
        <dbReference type="Proteomes" id="UP000445144"/>
    </source>
</evidence>
<evidence type="ECO:0000256" key="7">
    <source>
        <dbReference type="ARBA" id="ARBA00022840"/>
    </source>
</evidence>
<dbReference type="InterPro" id="IPR003594">
    <property type="entry name" value="HATPase_dom"/>
</dbReference>
<sequence>MRKSIISRLNNWIIFVVMTAVVAIIVIASTSLINYLRKEEIKRINLLSKAIRIQQEVKAPDTDVLDLLPEILNINNNIPFIVTDKNKQPILDLGFNRNIPEVTLKDPRKLSDLMKEMEKNYTPIEIKVPDGNNQFVYYDNSHLLNNLRYSPYILGLFILLYFGFSFWFFKTLKKTDEGYLWVGLAKETAHQIGTPLSSMIGWMEIMKLENPDSEGVHEIEKDIERLKTISERFSKIGSVPELNDMDFNETVRENYNYLKSRISNKINFNLYLPSRDILVPHNKILMSWVIENLVKNAVDAMKGEGKLKLSVYERNKNILIEVKDNGSGMTKQQARSAFKPGYSTKKRGWGLGLSLAKRVIKEYHNGDIKIAQTDVGKGTIFRISFKKTSEIE</sequence>
<evidence type="ECO:0000256" key="2">
    <source>
        <dbReference type="ARBA" id="ARBA00012438"/>
    </source>
</evidence>
<evidence type="ECO:0000256" key="6">
    <source>
        <dbReference type="ARBA" id="ARBA00022777"/>
    </source>
</evidence>
<dbReference type="RefSeq" id="WP_162032854.1">
    <property type="nucleotide sequence ID" value="NZ_CACVBR010000016.1"/>
</dbReference>
<dbReference type="SUPFAM" id="SSF55874">
    <property type="entry name" value="ATPase domain of HSP90 chaperone/DNA topoisomerase II/histidine kinase"/>
    <property type="match status" value="1"/>
</dbReference>
<dbReference type="InterPro" id="IPR005467">
    <property type="entry name" value="His_kinase_dom"/>
</dbReference>
<dbReference type="Pfam" id="PF02518">
    <property type="entry name" value="HATPase_c"/>
    <property type="match status" value="1"/>
</dbReference>
<feature type="domain" description="Histidine kinase" evidence="10">
    <location>
        <begin position="187"/>
        <end position="389"/>
    </location>
</feature>
<dbReference type="InterPro" id="IPR003661">
    <property type="entry name" value="HisK_dim/P_dom"/>
</dbReference>
<feature type="transmembrane region" description="Helical" evidence="9">
    <location>
        <begin position="12"/>
        <end position="36"/>
    </location>
</feature>
<gene>
    <name evidence="11" type="primary">kinD</name>
    <name evidence="11" type="ORF">CHRY9293_02051</name>
</gene>
<dbReference type="PRINTS" id="PR00344">
    <property type="entry name" value="BCTRLSENSOR"/>
</dbReference>
<keyword evidence="8" id="KW-0902">Two-component regulatory system</keyword>
<evidence type="ECO:0000256" key="3">
    <source>
        <dbReference type="ARBA" id="ARBA00022553"/>
    </source>
</evidence>
<keyword evidence="3" id="KW-0597">Phosphoprotein</keyword>
<evidence type="ECO:0000313" key="11">
    <source>
        <dbReference type="EMBL" id="CAA7195904.1"/>
    </source>
</evidence>
<dbReference type="GO" id="GO:0005524">
    <property type="term" value="F:ATP binding"/>
    <property type="evidence" value="ECO:0007669"/>
    <property type="project" value="UniProtKB-KW"/>
</dbReference>
<keyword evidence="5" id="KW-0547">Nucleotide-binding</keyword>
<protein>
    <recommendedName>
        <fullName evidence="2">histidine kinase</fullName>
        <ecNumber evidence="2">2.7.13.3</ecNumber>
    </recommendedName>
</protein>
<keyword evidence="9" id="KW-1133">Transmembrane helix</keyword>
<keyword evidence="12" id="KW-1185">Reference proteome</keyword>
<keyword evidence="7" id="KW-0067">ATP-binding</keyword>
<comment type="catalytic activity">
    <reaction evidence="1">
        <text>ATP + protein L-histidine = ADP + protein N-phospho-L-histidine.</text>
        <dbReference type="EC" id="2.7.13.3"/>
    </reaction>
</comment>
<keyword evidence="9" id="KW-0472">Membrane</keyword>
<dbReference type="CDD" id="cd00082">
    <property type="entry name" value="HisKA"/>
    <property type="match status" value="1"/>
</dbReference>
<evidence type="ECO:0000256" key="5">
    <source>
        <dbReference type="ARBA" id="ARBA00022741"/>
    </source>
</evidence>
<keyword evidence="4 11" id="KW-0808">Transferase</keyword>
<proteinExistence type="predicted"/>
<dbReference type="PANTHER" id="PTHR43065:SF10">
    <property type="entry name" value="PEROXIDE STRESS-ACTIVATED HISTIDINE KINASE MAK3"/>
    <property type="match status" value="1"/>
</dbReference>
<dbReference type="SMART" id="SM00387">
    <property type="entry name" value="HATPase_c"/>
    <property type="match status" value="1"/>
</dbReference>
<evidence type="ECO:0000259" key="10">
    <source>
        <dbReference type="PROSITE" id="PS50109"/>
    </source>
</evidence>
<dbReference type="Gene3D" id="3.30.565.10">
    <property type="entry name" value="Histidine kinase-like ATPase, C-terminal domain"/>
    <property type="match status" value="1"/>
</dbReference>
<reference evidence="11 12" key="1">
    <citation type="submission" date="2020-01" db="EMBL/GenBank/DDBJ databases">
        <authorList>
            <person name="Rodrigo-Torres L."/>
            <person name="Arahal R. D."/>
            <person name="Lucena T."/>
        </authorList>
    </citation>
    <scope>NUCLEOTIDE SEQUENCE [LARGE SCALE GENOMIC DNA]</scope>
    <source>
        <strain evidence="11 12">CECT 9293</strain>
    </source>
</reference>
<dbReference type="InterPro" id="IPR004358">
    <property type="entry name" value="Sig_transdc_His_kin-like_C"/>
</dbReference>
<keyword evidence="9" id="KW-0812">Transmembrane</keyword>
<dbReference type="AlphaFoldDB" id="A0A6N4X6V5"/>
<organism evidence="11 12">
    <name type="scientific">Chryseobacterium potabilaquae</name>
    <dbReference type="NCBI Taxonomy" id="2675057"/>
    <lineage>
        <taxon>Bacteria</taxon>
        <taxon>Pseudomonadati</taxon>
        <taxon>Bacteroidota</taxon>
        <taxon>Flavobacteriia</taxon>
        <taxon>Flavobacteriales</taxon>
        <taxon>Weeksellaceae</taxon>
        <taxon>Chryseobacterium group</taxon>
        <taxon>Chryseobacterium</taxon>
    </lineage>
</organism>